<dbReference type="Pfam" id="PF22936">
    <property type="entry name" value="Pol_BBD"/>
    <property type="match status" value="1"/>
</dbReference>
<dbReference type="InterPro" id="IPR054722">
    <property type="entry name" value="PolX-like_BBD"/>
</dbReference>
<reference evidence="22" key="1">
    <citation type="journal article" date="2020" name="J Insects Food Feed">
        <title>The yellow mealworm (Tenebrio molitor) genome: a resource for the emerging insects as food and feed industry.</title>
        <authorList>
            <person name="Eriksson T."/>
            <person name="Andere A."/>
            <person name="Kelstrup H."/>
            <person name="Emery V."/>
            <person name="Picard C."/>
        </authorList>
    </citation>
    <scope>NUCLEOTIDE SEQUENCE</scope>
    <source>
        <strain evidence="22">Stoneville</strain>
        <tissue evidence="22">Whole head</tissue>
    </source>
</reference>
<dbReference type="GO" id="GO:0042575">
    <property type="term" value="C:DNA polymerase complex"/>
    <property type="evidence" value="ECO:0007669"/>
    <property type="project" value="UniProtKB-ARBA"/>
</dbReference>
<keyword evidence="4" id="KW-0540">Nuclease</keyword>
<dbReference type="InterPro" id="IPR043502">
    <property type="entry name" value="DNA/RNA_pol_sf"/>
</dbReference>
<keyword evidence="14" id="KW-0239">DNA-directed DNA polymerase</keyword>
<evidence type="ECO:0000256" key="14">
    <source>
        <dbReference type="ARBA" id="ARBA00022932"/>
    </source>
</evidence>
<evidence type="ECO:0000256" key="13">
    <source>
        <dbReference type="ARBA" id="ARBA00022918"/>
    </source>
</evidence>
<evidence type="ECO:0000256" key="15">
    <source>
        <dbReference type="ARBA" id="ARBA00023113"/>
    </source>
</evidence>
<evidence type="ECO:0000256" key="3">
    <source>
        <dbReference type="ARBA" id="ARBA00022670"/>
    </source>
</evidence>
<dbReference type="InterPro" id="IPR012337">
    <property type="entry name" value="RNaseH-like_sf"/>
</dbReference>
<dbReference type="GO" id="GO:0008270">
    <property type="term" value="F:zinc ion binding"/>
    <property type="evidence" value="ECO:0007669"/>
    <property type="project" value="UniProtKB-KW"/>
</dbReference>
<evidence type="ECO:0000256" key="11">
    <source>
        <dbReference type="ARBA" id="ARBA00022842"/>
    </source>
</evidence>
<evidence type="ECO:0000256" key="10">
    <source>
        <dbReference type="ARBA" id="ARBA00022840"/>
    </source>
</evidence>
<dbReference type="PANTHER" id="PTHR42648:SF11">
    <property type="entry name" value="TRANSPOSON TY4-P GAG-POL POLYPROTEIN"/>
    <property type="match status" value="1"/>
</dbReference>
<name>A0A8J6LCJ9_TENMO</name>
<keyword evidence="11" id="KW-0460">Magnesium</keyword>
<dbReference type="InterPro" id="IPR001584">
    <property type="entry name" value="Integrase_cat-core"/>
</dbReference>
<keyword evidence="6" id="KW-0547">Nucleotide-binding</keyword>
<comment type="function">
    <text evidence="1">The aspartyl protease (PR) mediates the proteolytic cleavages of the Gag and Gag-Pol polyproteins after assembly of the VLP.</text>
</comment>
<evidence type="ECO:0000259" key="21">
    <source>
        <dbReference type="PROSITE" id="PS50994"/>
    </source>
</evidence>
<dbReference type="Proteomes" id="UP000719412">
    <property type="component" value="Unassembled WGS sequence"/>
</dbReference>
<dbReference type="CDD" id="cd09272">
    <property type="entry name" value="RNase_HI_RT_Ty1"/>
    <property type="match status" value="1"/>
</dbReference>
<dbReference type="Pfam" id="PF13976">
    <property type="entry name" value="gag_pre-integrs"/>
    <property type="match status" value="1"/>
</dbReference>
<dbReference type="InterPro" id="IPR039537">
    <property type="entry name" value="Retrotran_Ty1/copia-like"/>
</dbReference>
<evidence type="ECO:0000256" key="17">
    <source>
        <dbReference type="ARBA" id="ARBA00023268"/>
    </source>
</evidence>
<feature type="domain" description="Integrase catalytic" evidence="21">
    <location>
        <begin position="475"/>
        <end position="650"/>
    </location>
</feature>
<evidence type="ECO:0000259" key="20">
    <source>
        <dbReference type="PROSITE" id="PS50158"/>
    </source>
</evidence>
<dbReference type="InterPro" id="IPR036397">
    <property type="entry name" value="RNaseH_sf"/>
</dbReference>
<keyword evidence="18" id="KW-0862">Zinc</keyword>
<keyword evidence="15" id="KW-0917">Virion maturation</keyword>
<evidence type="ECO:0000256" key="6">
    <source>
        <dbReference type="ARBA" id="ARBA00022741"/>
    </source>
</evidence>
<dbReference type="GO" id="GO:0006508">
    <property type="term" value="P:proteolysis"/>
    <property type="evidence" value="ECO:0007669"/>
    <property type="project" value="UniProtKB-KW"/>
</dbReference>
<keyword evidence="13" id="KW-0695">RNA-directed DNA polymerase</keyword>
<evidence type="ECO:0000313" key="22">
    <source>
        <dbReference type="EMBL" id="KAH0815570.1"/>
    </source>
</evidence>
<sequence length="1359" mass="153808">MCAASVSRMELLSKDNYDTWKMQMEALLIKNDAWDYANGVCAKPTAAETSHTEIVAWTKGDNKARSEIILSICPSELKQVKGCTTAREVWVKLESIYQSKGPARKATLLKQLTLKRMDEGGDVRVHLNGFFDAVDKLGEMDVGINPDLLAIMLLYSLPSSFENFRCAIESRDELPDPETLRVKIIEENDARKNCMRSVPENAMFSSKKSWYRQNKPNWKQSEKEISRNSSNENEKFKFRCHKCGKYGHKANECTYKKNEKNKDSNNSGKHAKNAENMSLCAHVESFVNGREHKWCLDSGATSHLSNESRDFLNKKKVSNVNLNLANNQSTKIVGAGIASFTADVFGEVKNVTLDNTLHVPDLRTNLLSVSKIADKGCEILFKKNHAIVFGADGDVKLIGDRVGDLYFVRVPRNSAFTSSNDNFSSLEIWHRRLGHVNYRDLVKAVANGSIEGVEAFDSTSRNTTCEVCCKGKMTRTSFPKSSDRKTNSLDIIHTDLCGPFRTESNGKAKYFVEFIDDQSRWCEVRFLKSKTEVVERTFEVINLMENQKGRTVKCIQSDNGTEYINNDFEKLLKKRGITRRLTVPYNPEQNDISERKNRTLLDMARCLLIESGLPSSFWAEAVNTANYLRNRCPSKSLNGKTPYEMWTGKKPNLKHLRIFGSKVFCLNRSPGKGKLTCRSKEGILVGYSEESKAYRIWVPEERKVEISRDVKFMELNEKIEENETDVLLEEEPEITGPETIDVDVHPMLQQNVSQELELERDDEIADDEGEVLREEENVVEEQQRSRRGPGRPKLVRTGAPGRPKKVYNELPQEEANNTDFVLTCEVPMKQALTGPDAGEWLSAMVEEMKSILKNDTWKLVNRSRDIQVIGSRMVLRNKYRADGTFERRKARLVAQGFSQKPGIHFSETFAPVARFSSIRLVASLAAQYGMKIKQFDVKTAYLNGELEEEIFMEAPKGLEKFLGEISESEGNSSTGLKAKRMLQEFRKGDKVCLLKKSLYGLRQAGRSWYCKLNKTLKNYGAIPTASDPCLFRIGSGEDVTLIAIYVDDILVASRDLKRISEIRRMLADQFEIKDLGDVKHCLGVEFSQVDGQVTMHQRGYVADVLERFGMSECKPVGTPVDLGTKLKTNGEQTEEDLKLPYRELVGALTYLATTTRPDISFAVSRLGQFNNCYTEEHWKAAKRVLRYLKGTMGMGLTYGSNAEPIKGFVDADWGSCPENRRSYTGFVFLLNGGPVSWDSKKQKTVALSTTEAEYMALSECVKEAIYLQRFLRELGFDKNAELVIFCDNRSCLKLAENPTFHARSKHIDIRHHFVRDALQDKKVSVAYVPTNGQVADFLTKGLARTKHEWCAKSVGLVCV</sequence>
<dbReference type="InterPro" id="IPR036875">
    <property type="entry name" value="Znf_CCHC_sf"/>
</dbReference>
<evidence type="ECO:0000256" key="18">
    <source>
        <dbReference type="PROSITE-ProRule" id="PRU00047"/>
    </source>
</evidence>
<keyword evidence="18" id="KW-0863">Zinc-finger</keyword>
<keyword evidence="16" id="KW-0233">DNA recombination</keyword>
<keyword evidence="17" id="KW-0511">Multifunctional enzyme</keyword>
<keyword evidence="14" id="KW-0548">Nucleotidyltransferase</keyword>
<keyword evidence="3" id="KW-0645">Protease</keyword>
<keyword evidence="2" id="KW-1188">Viral release from host cell</keyword>
<proteinExistence type="predicted"/>
<keyword evidence="8" id="KW-0255">Endonuclease</keyword>
<evidence type="ECO:0000256" key="2">
    <source>
        <dbReference type="ARBA" id="ARBA00022612"/>
    </source>
</evidence>
<dbReference type="Pfam" id="PF25597">
    <property type="entry name" value="SH3_retrovirus"/>
    <property type="match status" value="1"/>
</dbReference>
<keyword evidence="23" id="KW-1185">Reference proteome</keyword>
<evidence type="ECO:0000256" key="7">
    <source>
        <dbReference type="ARBA" id="ARBA00022750"/>
    </source>
</evidence>
<dbReference type="InterPro" id="IPR013103">
    <property type="entry name" value="RVT_2"/>
</dbReference>
<dbReference type="InterPro" id="IPR001878">
    <property type="entry name" value="Znf_CCHC"/>
</dbReference>
<dbReference type="PROSITE" id="PS50158">
    <property type="entry name" value="ZF_CCHC"/>
    <property type="match status" value="1"/>
</dbReference>
<dbReference type="InterPro" id="IPR057670">
    <property type="entry name" value="SH3_retrovirus"/>
</dbReference>
<dbReference type="PROSITE" id="PS50994">
    <property type="entry name" value="INTEGRASE"/>
    <property type="match status" value="1"/>
</dbReference>
<feature type="compositionally biased region" description="Basic residues" evidence="19">
    <location>
        <begin position="785"/>
        <end position="794"/>
    </location>
</feature>
<dbReference type="GO" id="GO:0006310">
    <property type="term" value="P:DNA recombination"/>
    <property type="evidence" value="ECO:0007669"/>
    <property type="project" value="UniProtKB-KW"/>
</dbReference>
<dbReference type="Pfam" id="PF00665">
    <property type="entry name" value="rve"/>
    <property type="match status" value="1"/>
</dbReference>
<dbReference type="PANTHER" id="PTHR42648">
    <property type="entry name" value="TRANSPOSASE, PUTATIVE-RELATED"/>
    <property type="match status" value="1"/>
</dbReference>
<keyword evidence="10" id="KW-0067">ATP-binding</keyword>
<keyword evidence="7" id="KW-0064">Aspartyl protease</keyword>
<evidence type="ECO:0000256" key="12">
    <source>
        <dbReference type="ARBA" id="ARBA00022908"/>
    </source>
</evidence>
<accession>A0A8J6LCJ9</accession>
<dbReference type="GO" id="GO:0015074">
    <property type="term" value="P:DNA integration"/>
    <property type="evidence" value="ECO:0007669"/>
    <property type="project" value="UniProtKB-KW"/>
</dbReference>
<keyword evidence="14" id="KW-0808">Transferase</keyword>
<evidence type="ECO:0000256" key="8">
    <source>
        <dbReference type="ARBA" id="ARBA00022759"/>
    </source>
</evidence>
<feature type="compositionally biased region" description="Acidic residues" evidence="19">
    <location>
        <begin position="758"/>
        <end position="769"/>
    </location>
</feature>
<dbReference type="Pfam" id="PF14223">
    <property type="entry name" value="Retrotran_gag_2"/>
    <property type="match status" value="1"/>
</dbReference>
<protein>
    <recommendedName>
        <fullName evidence="24">Retrovirus-related Pol polyprotein from transposon TNT 1-94</fullName>
    </recommendedName>
</protein>
<evidence type="ECO:0000313" key="23">
    <source>
        <dbReference type="Proteomes" id="UP000719412"/>
    </source>
</evidence>
<keyword evidence="5" id="KW-0479">Metal-binding</keyword>
<evidence type="ECO:0000256" key="1">
    <source>
        <dbReference type="ARBA" id="ARBA00002180"/>
    </source>
</evidence>
<evidence type="ECO:0000256" key="9">
    <source>
        <dbReference type="ARBA" id="ARBA00022801"/>
    </source>
</evidence>
<feature type="domain" description="CCHC-type" evidence="20">
    <location>
        <begin position="239"/>
        <end position="253"/>
    </location>
</feature>
<dbReference type="SUPFAM" id="SSF57756">
    <property type="entry name" value="Retrovirus zinc finger-like domains"/>
    <property type="match status" value="1"/>
</dbReference>
<organism evidence="22 23">
    <name type="scientific">Tenebrio molitor</name>
    <name type="common">Yellow mealworm beetle</name>
    <dbReference type="NCBI Taxonomy" id="7067"/>
    <lineage>
        <taxon>Eukaryota</taxon>
        <taxon>Metazoa</taxon>
        <taxon>Ecdysozoa</taxon>
        <taxon>Arthropoda</taxon>
        <taxon>Hexapoda</taxon>
        <taxon>Insecta</taxon>
        <taxon>Pterygota</taxon>
        <taxon>Neoptera</taxon>
        <taxon>Endopterygota</taxon>
        <taxon>Coleoptera</taxon>
        <taxon>Polyphaga</taxon>
        <taxon>Cucujiformia</taxon>
        <taxon>Tenebrionidae</taxon>
        <taxon>Tenebrio</taxon>
    </lineage>
</organism>
<evidence type="ECO:0000256" key="4">
    <source>
        <dbReference type="ARBA" id="ARBA00022722"/>
    </source>
</evidence>
<gene>
    <name evidence="22" type="ORF">GEV33_007221</name>
</gene>
<feature type="region of interest" description="Disordered" evidence="19">
    <location>
        <begin position="758"/>
        <end position="806"/>
    </location>
</feature>
<reference evidence="22" key="2">
    <citation type="submission" date="2021-08" db="EMBL/GenBank/DDBJ databases">
        <authorList>
            <person name="Eriksson T."/>
        </authorList>
    </citation>
    <scope>NUCLEOTIDE SEQUENCE</scope>
    <source>
        <strain evidence="22">Stoneville</strain>
        <tissue evidence="22">Whole head</tissue>
    </source>
</reference>
<dbReference type="GO" id="GO:0003676">
    <property type="term" value="F:nucleic acid binding"/>
    <property type="evidence" value="ECO:0007669"/>
    <property type="project" value="InterPro"/>
</dbReference>
<feature type="compositionally biased region" description="Basic and acidic residues" evidence="19">
    <location>
        <begin position="770"/>
        <end position="784"/>
    </location>
</feature>
<evidence type="ECO:0000256" key="5">
    <source>
        <dbReference type="ARBA" id="ARBA00022723"/>
    </source>
</evidence>
<dbReference type="GO" id="GO:0004519">
    <property type="term" value="F:endonuclease activity"/>
    <property type="evidence" value="ECO:0007669"/>
    <property type="project" value="UniProtKB-KW"/>
</dbReference>
<dbReference type="GO" id="GO:0003964">
    <property type="term" value="F:RNA-directed DNA polymerase activity"/>
    <property type="evidence" value="ECO:0007669"/>
    <property type="project" value="UniProtKB-KW"/>
</dbReference>
<dbReference type="SUPFAM" id="SSF56672">
    <property type="entry name" value="DNA/RNA polymerases"/>
    <property type="match status" value="1"/>
</dbReference>
<dbReference type="EMBL" id="JABDTM020022923">
    <property type="protein sequence ID" value="KAH0815570.1"/>
    <property type="molecule type" value="Genomic_DNA"/>
</dbReference>
<evidence type="ECO:0000256" key="19">
    <source>
        <dbReference type="SAM" id="MobiDB-lite"/>
    </source>
</evidence>
<dbReference type="InterPro" id="IPR025724">
    <property type="entry name" value="GAG-pre-integrase_dom"/>
</dbReference>
<comment type="caution">
    <text evidence="22">The sequence shown here is derived from an EMBL/GenBank/DDBJ whole genome shotgun (WGS) entry which is preliminary data.</text>
</comment>
<evidence type="ECO:0000256" key="16">
    <source>
        <dbReference type="ARBA" id="ARBA00023172"/>
    </source>
</evidence>
<dbReference type="Gene3D" id="3.30.420.10">
    <property type="entry name" value="Ribonuclease H-like superfamily/Ribonuclease H"/>
    <property type="match status" value="1"/>
</dbReference>
<keyword evidence="12" id="KW-0229">DNA integration</keyword>
<keyword evidence="9" id="KW-0378">Hydrolase</keyword>
<dbReference type="GO" id="GO:0003887">
    <property type="term" value="F:DNA-directed DNA polymerase activity"/>
    <property type="evidence" value="ECO:0007669"/>
    <property type="project" value="UniProtKB-KW"/>
</dbReference>
<evidence type="ECO:0008006" key="24">
    <source>
        <dbReference type="Google" id="ProtNLM"/>
    </source>
</evidence>
<dbReference type="Pfam" id="PF07727">
    <property type="entry name" value="RVT_2"/>
    <property type="match status" value="2"/>
</dbReference>
<dbReference type="GO" id="GO:0005524">
    <property type="term" value="F:ATP binding"/>
    <property type="evidence" value="ECO:0007669"/>
    <property type="project" value="UniProtKB-KW"/>
</dbReference>
<dbReference type="SUPFAM" id="SSF53098">
    <property type="entry name" value="Ribonuclease H-like"/>
    <property type="match status" value="1"/>
</dbReference>
<dbReference type="GO" id="GO:0004190">
    <property type="term" value="F:aspartic-type endopeptidase activity"/>
    <property type="evidence" value="ECO:0007669"/>
    <property type="project" value="UniProtKB-KW"/>
</dbReference>